<dbReference type="RefSeq" id="WP_212142314.1">
    <property type="nucleotide sequence ID" value="NZ_JAGSSW010000008.1"/>
</dbReference>
<dbReference type="EMBL" id="JAGSSW010000008">
    <property type="protein sequence ID" value="MBR8464423.1"/>
    <property type="molecule type" value="Genomic_DNA"/>
</dbReference>
<evidence type="ECO:0000313" key="1">
    <source>
        <dbReference type="EMBL" id="MBR8464423.1"/>
    </source>
</evidence>
<comment type="caution">
    <text evidence="1">The sequence shown here is derived from an EMBL/GenBank/DDBJ whole genome shotgun (WGS) entry which is preliminary data.</text>
</comment>
<dbReference type="Proteomes" id="UP000682951">
    <property type="component" value="Unassembled WGS sequence"/>
</dbReference>
<keyword evidence="2" id="KW-1185">Reference proteome</keyword>
<protein>
    <submittedName>
        <fullName evidence="1">Uncharacterized protein</fullName>
    </submittedName>
</protein>
<reference evidence="1 2" key="1">
    <citation type="submission" date="2021-04" db="EMBL/GenBank/DDBJ databases">
        <title>Molecular and phenotypic characterization and identification of bacterial isolates recovered from the Anatolian ground squirrels (Spermophilus xanthoprymnus) and which have the potential to form a new species in the Campylobacter genus.</title>
        <authorList>
            <person name="Aydin F."/>
            <person name="Abay S."/>
            <person name="Kayman T."/>
            <person name="Karakaya E."/>
            <person name="Mustak H.K."/>
            <person name="Mustak I.B."/>
            <person name="Bilgin N."/>
            <person name="Duzler A."/>
            <person name="Sahin O."/>
            <person name="Guran O."/>
            <person name="Saticioglu I.B."/>
        </authorList>
    </citation>
    <scope>NUCLEOTIDE SEQUENCE [LARGE SCALE GENOMIC DNA]</scope>
    <source>
        <strain evidence="2">faydin-G24</strain>
    </source>
</reference>
<gene>
    <name evidence="1" type="ORF">KDD93_07580</name>
</gene>
<proteinExistence type="predicted"/>
<accession>A0ABS5HJI4</accession>
<sequence length="68" mass="8298">MDPLDYDIMRYEEKQSRVNELADELYERVSEFFIPVVDELNEIIRDYDELDYDEIKNIVNEAFLETML</sequence>
<evidence type="ECO:0000313" key="2">
    <source>
        <dbReference type="Proteomes" id="UP000682951"/>
    </source>
</evidence>
<organism evidence="1 2">
    <name type="scientific">Campylobacter anatolicus</name>
    <dbReference type="NCBI Taxonomy" id="2829105"/>
    <lineage>
        <taxon>Bacteria</taxon>
        <taxon>Pseudomonadati</taxon>
        <taxon>Campylobacterota</taxon>
        <taxon>Epsilonproteobacteria</taxon>
        <taxon>Campylobacterales</taxon>
        <taxon>Campylobacteraceae</taxon>
        <taxon>Campylobacter</taxon>
    </lineage>
</organism>
<name>A0ABS5HJI4_9BACT</name>